<dbReference type="Proteomes" id="UP000199691">
    <property type="component" value="Unassembled WGS sequence"/>
</dbReference>
<gene>
    <name evidence="1" type="ORF">SAMN05421507_102712</name>
</gene>
<reference evidence="2" key="1">
    <citation type="submission" date="2016-10" db="EMBL/GenBank/DDBJ databases">
        <authorList>
            <person name="Varghese N."/>
            <person name="Submissions S."/>
        </authorList>
    </citation>
    <scope>NUCLEOTIDE SEQUENCE [LARGE SCALE GENOMIC DNA]</scope>
    <source>
        <strain evidence="2">CGMCC 4.6609</strain>
    </source>
</reference>
<evidence type="ECO:0000313" key="1">
    <source>
        <dbReference type="EMBL" id="SDO49548.1"/>
    </source>
</evidence>
<dbReference type="OrthoDB" id="9429585at2"/>
<dbReference type="EMBL" id="FNIX01000002">
    <property type="protein sequence ID" value="SDO49548.1"/>
    <property type="molecule type" value="Genomic_DNA"/>
</dbReference>
<dbReference type="AlphaFoldDB" id="A0A1H0K0H6"/>
<accession>A0A1H0K0H6</accession>
<protein>
    <submittedName>
        <fullName evidence="1">Uncharacterized protein</fullName>
    </submittedName>
</protein>
<evidence type="ECO:0000313" key="2">
    <source>
        <dbReference type="Proteomes" id="UP000199691"/>
    </source>
</evidence>
<proteinExistence type="predicted"/>
<sequence length="167" mass="18711">MLNVDDKSTSVRTTAQFRFLVPRMPFIRLWALKTHYVEAPYITDYGGTGGCLRVKEYAESSFSFETDRYNSGAWATSEVTDFEFLLQGTKDAPVEAWINVSLGKGEPPKYTVYAYDDGTSAGTVFGPYIGPGMKPKAFPDGGDNYFAEMTDLEGNWLWLYRLYAPAS</sequence>
<dbReference type="RefSeq" id="WP_090096652.1">
    <property type="nucleotide sequence ID" value="NZ_FNIX01000002.1"/>
</dbReference>
<organism evidence="1 2">
    <name type="scientific">Lentzea jiangxiensis</name>
    <dbReference type="NCBI Taxonomy" id="641025"/>
    <lineage>
        <taxon>Bacteria</taxon>
        <taxon>Bacillati</taxon>
        <taxon>Actinomycetota</taxon>
        <taxon>Actinomycetes</taxon>
        <taxon>Pseudonocardiales</taxon>
        <taxon>Pseudonocardiaceae</taxon>
        <taxon>Lentzea</taxon>
    </lineage>
</organism>
<name>A0A1H0K0H6_9PSEU</name>
<keyword evidence="2" id="KW-1185">Reference proteome</keyword>